<dbReference type="Proteomes" id="UP000190162">
    <property type="component" value="Unassembled WGS sequence"/>
</dbReference>
<dbReference type="EMBL" id="FUXU01000166">
    <property type="protein sequence ID" value="SKA72792.1"/>
    <property type="molecule type" value="Genomic_DNA"/>
</dbReference>
<keyword evidence="2" id="KW-1185">Reference proteome</keyword>
<name>A0A1T4W693_9GAMM</name>
<evidence type="ECO:0000313" key="2">
    <source>
        <dbReference type="Proteomes" id="UP000190162"/>
    </source>
</evidence>
<sequence length="132" mass="14618">MELTLELIILTVISNVQKSASFPSVLAVTLMSTKTHMISDAAFGPMTQSKIASAQQLVGSAQDNSLTLFGRGLCQPSFFIWQGCGQNTHWLTPIKSKLRYEIIESYSETGTHPFTKGRDKRLYHILPVSNDV</sequence>
<reference evidence="2" key="1">
    <citation type="submission" date="2017-02" db="EMBL/GenBank/DDBJ databases">
        <authorList>
            <person name="Varghese N."/>
            <person name="Submissions S."/>
        </authorList>
    </citation>
    <scope>NUCLEOTIDE SEQUENCE [LARGE SCALE GENOMIC DNA]</scope>
    <source>
        <strain evidence="2">DSM 22720</strain>
    </source>
</reference>
<proteinExistence type="predicted"/>
<evidence type="ECO:0000313" key="1">
    <source>
        <dbReference type="EMBL" id="SKA72792.1"/>
    </source>
</evidence>
<accession>A0A1T4W693</accession>
<protein>
    <submittedName>
        <fullName evidence="1">Uncharacterized protein</fullName>
    </submittedName>
</protein>
<organism evidence="1 2">
    <name type="scientific">Enterovibrio nigricans DSM 22720</name>
    <dbReference type="NCBI Taxonomy" id="1121868"/>
    <lineage>
        <taxon>Bacteria</taxon>
        <taxon>Pseudomonadati</taxon>
        <taxon>Pseudomonadota</taxon>
        <taxon>Gammaproteobacteria</taxon>
        <taxon>Vibrionales</taxon>
        <taxon>Vibrionaceae</taxon>
        <taxon>Enterovibrio</taxon>
    </lineage>
</organism>
<gene>
    <name evidence="1" type="ORF">SAMN02745132_04787</name>
</gene>
<dbReference type="AlphaFoldDB" id="A0A1T4W693"/>